<feature type="transmembrane region" description="Helical" evidence="1">
    <location>
        <begin position="888"/>
        <end position="908"/>
    </location>
</feature>
<dbReference type="EMBL" id="CP093547">
    <property type="protein sequence ID" value="UNP31255.1"/>
    <property type="molecule type" value="Genomic_DNA"/>
</dbReference>
<dbReference type="RefSeq" id="WP_057942411.1">
    <property type="nucleotide sequence ID" value="NZ_CP011131.1"/>
</dbReference>
<evidence type="ECO:0000256" key="1">
    <source>
        <dbReference type="SAM" id="Phobius"/>
    </source>
</evidence>
<feature type="transmembrane region" description="Helical" evidence="1">
    <location>
        <begin position="532"/>
        <end position="551"/>
    </location>
</feature>
<sequence length="1045" mass="111688">MSGQPAARVSISGWFVRHPVATTLLTAAVLLLGLFALPRLPVAPLPQAEFPTIRISASLPGASPETMASAVATPLETQLTSVPGITEMTSASALGSTNITLQFVLDKSIDTAAQEVQAAINNVSGRLPRDMPALPTWGKVNPADSPILVLSMNSDLMPLTELSDLAETVLARNLSQIDGVSQIFIAGQRRPAIRIQAEPERLAAVGLTLSDLRTAAQSSSVNQAKGAVVGAQRMSTLETNDQLFKPEDYQRLVVTYRNGAPVRLGEVAHVSFGAENDYVRAFPNGKDGVMLIVFRQPGANIINTTDAVLAALPKLRANLPASVDVAVFNDRTRTIRASLHEVELTLVLTVALVVAVMGLFLRQWSATLIVGAVLVVALVATFAAMYAFGFSLNNLTLVALVIAVGFVVDDAIVVVENIHRHREAGMPMLQAALQGSSEIGFTVLTIGLSLIAAFIPLLFMGGVVGRLFAEFALTVTVAILISIVASLTLAPMLASRFMRNAPRHDPHSKGFGARVMAGYDRSLRWALSHQRLMLVGFGVTLSIAIASYAYIPKGFFPLQDTAFVFGTTEAAQDISYDDMMAKHQQLAQIASTDPAIMAYGHSVGATAGSATMSNGRFWFVLKDRGDRDVSSEQFIDRMRSKLSKVPGIAIYLRSAQDINIGAGPSRTQYLYALRDADSAELSQWADKLTQKLAQLPQLRDVSNDQQIGASIVRLAIDRTAAARFGFSAQDIDQVLYDAYGQRQINEFQTQTNQYKVILEINPRMRGSIDSLAYFHLRSPLTGQMVPLSALARIEPPANGPLSISHNGLSPAVNISFNLAPNVALGDAVRAVEQAKAQIGMPASVSGNFQGSAQAFQDSLATQPLLIFAALLAVYIILGVLYESFVHPLTILSTLPSAGIGAVLMLWLWKLDFSIMALIGLVLLIGIVKKNGILLVDFALDAQRNRGLGPMEAIHEACLTRFRPIMMTTIAALLGAIPLMVGLGTGSELRQPLGVAVVGGLLISQVLTLYSTPVIYLALDRLFLSRRRTAAAPAADPGAAAEPAIA</sequence>
<dbReference type="Gene3D" id="3.30.70.1430">
    <property type="entry name" value="Multidrug efflux transporter AcrB pore domain"/>
    <property type="match status" value="2"/>
</dbReference>
<name>A0ABY3XHY5_9GAMM</name>
<dbReference type="Gene3D" id="1.20.1640.10">
    <property type="entry name" value="Multidrug efflux transporter AcrB transmembrane domain"/>
    <property type="match status" value="2"/>
</dbReference>
<dbReference type="SUPFAM" id="SSF82714">
    <property type="entry name" value="Multidrug efflux transporter AcrB TolC docking domain, DN and DC subdomains"/>
    <property type="match status" value="2"/>
</dbReference>
<keyword evidence="1" id="KW-1133">Transmembrane helix</keyword>
<keyword evidence="1" id="KW-0812">Transmembrane</keyword>
<reference evidence="2 3" key="1">
    <citation type="submission" date="2022-03" db="EMBL/GenBank/DDBJ databases">
        <title>Complete genome sequence of Lysobacter capsici VKM B-2533 and Lysobacter gummosus 10.1.1, promising sources of lytic agents.</title>
        <authorList>
            <person name="Tarlachkov S.V."/>
            <person name="Kudryakova I.V."/>
            <person name="Afoshin A.S."/>
            <person name="Leontyevskaya E.A."/>
            <person name="Leontyevskaya N.V."/>
        </authorList>
    </citation>
    <scope>NUCLEOTIDE SEQUENCE [LARGE SCALE GENOMIC DNA]</scope>
    <source>
        <strain evidence="2 3">10.1.1</strain>
    </source>
</reference>
<evidence type="ECO:0000313" key="3">
    <source>
        <dbReference type="Proteomes" id="UP000829194"/>
    </source>
</evidence>
<proteinExistence type="predicted"/>
<feature type="transmembrane region" description="Helical" evidence="1">
    <location>
        <begin position="864"/>
        <end position="881"/>
    </location>
</feature>
<dbReference type="Gene3D" id="3.30.2090.10">
    <property type="entry name" value="Multidrug efflux transporter AcrB TolC docking domain, DN and DC subdomains"/>
    <property type="match status" value="2"/>
</dbReference>
<accession>A0ABY3XHY5</accession>
<feature type="transmembrane region" description="Helical" evidence="1">
    <location>
        <begin position="471"/>
        <end position="494"/>
    </location>
</feature>
<feature type="transmembrane region" description="Helical" evidence="1">
    <location>
        <begin position="914"/>
        <end position="939"/>
    </location>
</feature>
<feature type="transmembrane region" description="Helical" evidence="1">
    <location>
        <begin position="368"/>
        <end position="389"/>
    </location>
</feature>
<dbReference type="PRINTS" id="PR00702">
    <property type="entry name" value="ACRIFLAVINRP"/>
</dbReference>
<gene>
    <name evidence="2" type="ORF">MOV92_08455</name>
</gene>
<keyword evidence="1" id="KW-0472">Membrane</keyword>
<dbReference type="InterPro" id="IPR027463">
    <property type="entry name" value="AcrB_DN_DC_subdom"/>
</dbReference>
<dbReference type="Pfam" id="PF00873">
    <property type="entry name" value="ACR_tran"/>
    <property type="match status" value="1"/>
</dbReference>
<dbReference type="NCBIfam" id="NF033617">
    <property type="entry name" value="RND_permease_2"/>
    <property type="match status" value="1"/>
</dbReference>
<dbReference type="InterPro" id="IPR001036">
    <property type="entry name" value="Acrflvin-R"/>
</dbReference>
<organism evidence="2 3">
    <name type="scientific">Lysobacter gummosus</name>
    <dbReference type="NCBI Taxonomy" id="262324"/>
    <lineage>
        <taxon>Bacteria</taxon>
        <taxon>Pseudomonadati</taxon>
        <taxon>Pseudomonadota</taxon>
        <taxon>Gammaproteobacteria</taxon>
        <taxon>Lysobacterales</taxon>
        <taxon>Lysobacteraceae</taxon>
        <taxon>Lysobacter</taxon>
    </lineage>
</organism>
<feature type="transmembrane region" description="Helical" evidence="1">
    <location>
        <begin position="960"/>
        <end position="980"/>
    </location>
</feature>
<dbReference type="SUPFAM" id="SSF82693">
    <property type="entry name" value="Multidrug efflux transporter AcrB pore domain, PN1, PN2, PC1 and PC2 subdomains"/>
    <property type="match status" value="3"/>
</dbReference>
<protein>
    <submittedName>
        <fullName evidence="2">Multidrug efflux RND transporter permease subunit</fullName>
    </submittedName>
</protein>
<feature type="transmembrane region" description="Helical" evidence="1">
    <location>
        <begin position="992"/>
        <end position="1018"/>
    </location>
</feature>
<dbReference type="SUPFAM" id="SSF82866">
    <property type="entry name" value="Multidrug efflux transporter AcrB transmembrane domain"/>
    <property type="match status" value="2"/>
</dbReference>
<evidence type="ECO:0000313" key="2">
    <source>
        <dbReference type="EMBL" id="UNP31255.1"/>
    </source>
</evidence>
<dbReference type="Proteomes" id="UP000829194">
    <property type="component" value="Chromosome"/>
</dbReference>
<feature type="transmembrane region" description="Helical" evidence="1">
    <location>
        <begin position="439"/>
        <end position="459"/>
    </location>
</feature>
<feature type="transmembrane region" description="Helical" evidence="1">
    <location>
        <begin position="395"/>
        <end position="418"/>
    </location>
</feature>
<dbReference type="Gene3D" id="3.30.70.1440">
    <property type="entry name" value="Multidrug efflux transporter AcrB pore domain"/>
    <property type="match status" value="1"/>
</dbReference>
<feature type="transmembrane region" description="Helical" evidence="1">
    <location>
        <begin position="344"/>
        <end position="361"/>
    </location>
</feature>
<keyword evidence="3" id="KW-1185">Reference proteome</keyword>
<dbReference type="PANTHER" id="PTHR32063:SF30">
    <property type="entry name" value="ACRB_ACRD_ACRF FAMILY PROTEIN"/>
    <property type="match status" value="1"/>
</dbReference>
<dbReference type="PANTHER" id="PTHR32063">
    <property type="match status" value="1"/>
</dbReference>
<dbReference type="Gene3D" id="3.30.70.1320">
    <property type="entry name" value="Multidrug efflux transporter AcrB pore domain like"/>
    <property type="match status" value="1"/>
</dbReference>